<evidence type="ECO:0000313" key="10">
    <source>
        <dbReference type="Proteomes" id="UP001155027"/>
    </source>
</evidence>
<feature type="binding site" evidence="6">
    <location>
        <begin position="217"/>
        <end position="220"/>
    </location>
    <ligand>
        <name>substrate</name>
    </ligand>
</feature>
<dbReference type="Gene3D" id="3.60.20.30">
    <property type="entry name" value="(Glycosyl)asparaginase"/>
    <property type="match status" value="1"/>
</dbReference>
<dbReference type="Proteomes" id="UP001155027">
    <property type="component" value="Unassembled WGS sequence"/>
</dbReference>
<dbReference type="GO" id="GO:0008233">
    <property type="term" value="F:peptidase activity"/>
    <property type="evidence" value="ECO:0007669"/>
    <property type="project" value="UniProtKB-KW"/>
</dbReference>
<dbReference type="EMBL" id="JANUAU010000010">
    <property type="protein sequence ID" value="MCS3678922.1"/>
    <property type="molecule type" value="Genomic_DNA"/>
</dbReference>
<dbReference type="GO" id="GO:0006508">
    <property type="term" value="P:proteolysis"/>
    <property type="evidence" value="ECO:0007669"/>
    <property type="project" value="UniProtKB-KW"/>
</dbReference>
<keyword evidence="3" id="KW-0068">Autocatalytic cleavage</keyword>
<evidence type="ECO:0000256" key="5">
    <source>
        <dbReference type="PIRSR" id="PIRSR600246-1"/>
    </source>
</evidence>
<keyword evidence="1" id="KW-0645">Protease</keyword>
<feature type="active site" description="Nucleophile" evidence="5">
    <location>
        <position position="189"/>
    </location>
</feature>
<dbReference type="PANTHER" id="PTHR10188">
    <property type="entry name" value="L-ASPARAGINASE"/>
    <property type="match status" value="1"/>
</dbReference>
<organism evidence="9 10">
    <name type="scientific">Salinibacter ruber</name>
    <dbReference type="NCBI Taxonomy" id="146919"/>
    <lineage>
        <taxon>Bacteria</taxon>
        <taxon>Pseudomonadati</taxon>
        <taxon>Rhodothermota</taxon>
        <taxon>Rhodothermia</taxon>
        <taxon>Rhodothermales</taxon>
        <taxon>Salinibacteraceae</taxon>
        <taxon>Salinibacter</taxon>
    </lineage>
</organism>
<feature type="site" description="Cleavage; by autolysis" evidence="7">
    <location>
        <begin position="188"/>
        <end position="189"/>
    </location>
</feature>
<feature type="region of interest" description="Disordered" evidence="8">
    <location>
        <begin position="165"/>
        <end position="189"/>
    </location>
</feature>
<dbReference type="InterPro" id="IPR029055">
    <property type="entry name" value="Ntn_hydrolases_N"/>
</dbReference>
<dbReference type="GO" id="GO:0016811">
    <property type="term" value="F:hydrolase activity, acting on carbon-nitrogen (but not peptide) bonds, in linear amides"/>
    <property type="evidence" value="ECO:0007669"/>
    <property type="project" value="UniProtKB-ARBA"/>
</dbReference>
<evidence type="ECO:0000256" key="7">
    <source>
        <dbReference type="PIRSR" id="PIRSR600246-3"/>
    </source>
</evidence>
<comment type="caution">
    <text evidence="9">The sequence shown here is derived from an EMBL/GenBank/DDBJ whole genome shotgun (WGS) entry which is preliminary data.</text>
</comment>
<evidence type="ECO:0000256" key="6">
    <source>
        <dbReference type="PIRSR" id="PIRSR600246-2"/>
    </source>
</evidence>
<keyword evidence="2 9" id="KW-0378">Hydrolase</keyword>
<reference evidence="9" key="1">
    <citation type="submission" date="2022-08" db="EMBL/GenBank/DDBJ databases">
        <title>Genomic Encyclopedia of Type Strains, Phase V (KMG-V): Genome sequencing to study the core and pangenomes of soil and plant-associated prokaryotes.</title>
        <authorList>
            <person name="Whitman W."/>
        </authorList>
    </citation>
    <scope>NUCLEOTIDE SEQUENCE</scope>
    <source>
        <strain evidence="9">0</strain>
    </source>
</reference>
<dbReference type="SUPFAM" id="SSF56235">
    <property type="entry name" value="N-terminal nucleophile aminohydrolases (Ntn hydrolases)"/>
    <property type="match status" value="1"/>
</dbReference>
<name>A0A9X2PXU5_9BACT</name>
<proteinExistence type="predicted"/>
<dbReference type="FunFam" id="3.60.20.30:FF:000001">
    <property type="entry name" value="Isoaspartyl peptidase/L-asparaginase"/>
    <property type="match status" value="1"/>
</dbReference>
<gene>
    <name evidence="9" type="ORF">GGP71_002864</name>
</gene>
<dbReference type="RefSeq" id="WP_259080910.1">
    <property type="nucleotide sequence ID" value="NZ_JANUAU010000010.1"/>
</dbReference>
<evidence type="ECO:0000256" key="8">
    <source>
        <dbReference type="SAM" id="MobiDB-lite"/>
    </source>
</evidence>
<evidence type="ECO:0000256" key="1">
    <source>
        <dbReference type="ARBA" id="ARBA00022670"/>
    </source>
</evidence>
<dbReference type="InterPro" id="IPR000246">
    <property type="entry name" value="Peptidase_T2"/>
</dbReference>
<evidence type="ECO:0000256" key="4">
    <source>
        <dbReference type="ARBA" id="ARBA00069124"/>
    </source>
</evidence>
<dbReference type="PANTHER" id="PTHR10188:SF6">
    <property type="entry name" value="N(4)-(BETA-N-ACETYLGLUCOSAMINYL)-L-ASPARAGINASE"/>
    <property type="match status" value="1"/>
</dbReference>
<dbReference type="AlphaFoldDB" id="A0A9X2PXU5"/>
<accession>A0A9X2PXU5</accession>
<evidence type="ECO:0000256" key="3">
    <source>
        <dbReference type="ARBA" id="ARBA00022813"/>
    </source>
</evidence>
<sequence length="327" mass="34111">MSLSLHSRQVETRGPLLLVHGGAWDIPDAALEAHREGLQAVLEVGTAAVQEETEALAGVTTATRALEAHGAFNAGYGAMLNQDGAAELDAGVMTGATLDYGAVMATQRLEHPVGVARRLLETGEGRVRMLVGEGAERFADATGTELVPNETLVHPRERRRHERIRAQAEANHPSRSFRPGGADPQGRDTVGAVMRDATGTLAAATSTGGTPFKPPGRVGDSPLPGAGFYADAHVAVSTTGWGEAIAAVGLARSVRERVRAGDSAEAAARASLSRMHEQVRAPDGGGATGGCIVVTPEEAAVAFTTPRMARGWRTDTEDHVHFSVGQE</sequence>
<evidence type="ECO:0000313" key="9">
    <source>
        <dbReference type="EMBL" id="MCS3678922.1"/>
    </source>
</evidence>
<protein>
    <recommendedName>
        <fullName evidence="4">Isoaspartyl peptidase</fullName>
    </recommendedName>
</protein>
<feature type="binding site" evidence="6">
    <location>
        <begin position="239"/>
        <end position="242"/>
    </location>
    <ligand>
        <name>substrate</name>
    </ligand>
</feature>
<dbReference type="GO" id="GO:0005737">
    <property type="term" value="C:cytoplasm"/>
    <property type="evidence" value="ECO:0007669"/>
    <property type="project" value="TreeGrafter"/>
</dbReference>
<evidence type="ECO:0000256" key="2">
    <source>
        <dbReference type="ARBA" id="ARBA00022801"/>
    </source>
</evidence>
<dbReference type="Pfam" id="PF01112">
    <property type="entry name" value="Asparaginase_2"/>
    <property type="match status" value="1"/>
</dbReference>